<dbReference type="AlphaFoldDB" id="A0A8D0BCU9"/>
<reference evidence="3" key="1">
    <citation type="submission" date="2025-08" db="UniProtKB">
        <authorList>
            <consortium name="Ensembl"/>
        </authorList>
    </citation>
    <scope>IDENTIFICATION</scope>
</reference>
<evidence type="ECO:0000313" key="4">
    <source>
        <dbReference type="Proteomes" id="UP000694421"/>
    </source>
</evidence>
<dbReference type="SUPFAM" id="SSF48726">
    <property type="entry name" value="Immunoglobulin"/>
    <property type="match status" value="1"/>
</dbReference>
<dbReference type="SMART" id="SM00409">
    <property type="entry name" value="IG"/>
    <property type="match status" value="1"/>
</dbReference>
<dbReference type="InterPro" id="IPR036179">
    <property type="entry name" value="Ig-like_dom_sf"/>
</dbReference>
<evidence type="ECO:0000256" key="1">
    <source>
        <dbReference type="SAM" id="Phobius"/>
    </source>
</evidence>
<dbReference type="GO" id="GO:0007342">
    <property type="term" value="P:fusion of sperm to egg plasma membrane involved in single fertilization"/>
    <property type="evidence" value="ECO:0007669"/>
    <property type="project" value="InterPro"/>
</dbReference>
<keyword evidence="1" id="KW-0812">Transmembrane</keyword>
<dbReference type="Proteomes" id="UP000694421">
    <property type="component" value="Unplaced"/>
</dbReference>
<dbReference type="PANTHER" id="PTHR37366">
    <property type="entry name" value="SPERM ACROSOME MEMBRANE-ASSOCIATED PROTEIN 6"/>
    <property type="match status" value="1"/>
</dbReference>
<organism evidence="3 4">
    <name type="scientific">Salvator merianae</name>
    <name type="common">Argentine black and white tegu</name>
    <name type="synonym">Tupinambis merianae</name>
    <dbReference type="NCBI Taxonomy" id="96440"/>
    <lineage>
        <taxon>Eukaryota</taxon>
        <taxon>Metazoa</taxon>
        <taxon>Chordata</taxon>
        <taxon>Craniata</taxon>
        <taxon>Vertebrata</taxon>
        <taxon>Euteleostomi</taxon>
        <taxon>Lepidosauria</taxon>
        <taxon>Squamata</taxon>
        <taxon>Bifurcata</taxon>
        <taxon>Unidentata</taxon>
        <taxon>Episquamata</taxon>
        <taxon>Laterata</taxon>
        <taxon>Teiioidea</taxon>
        <taxon>Teiidae</taxon>
        <taxon>Salvator</taxon>
    </lineage>
</organism>
<dbReference type="GeneTree" id="ENSGT00990000204431"/>
<keyword evidence="1" id="KW-0472">Membrane</keyword>
<feature type="transmembrane region" description="Helical" evidence="1">
    <location>
        <begin position="227"/>
        <end position="252"/>
    </location>
</feature>
<evidence type="ECO:0000313" key="3">
    <source>
        <dbReference type="Ensembl" id="ENSSMRP00000006625.1"/>
    </source>
</evidence>
<dbReference type="InterPro" id="IPR013783">
    <property type="entry name" value="Ig-like_fold"/>
</dbReference>
<reference evidence="3" key="2">
    <citation type="submission" date="2025-09" db="UniProtKB">
        <authorList>
            <consortium name="Ensembl"/>
        </authorList>
    </citation>
    <scope>IDENTIFICATION</scope>
</reference>
<protein>
    <recommendedName>
        <fullName evidence="2">Ig-like domain-containing protein</fullName>
    </recommendedName>
</protein>
<keyword evidence="4" id="KW-1185">Reference proteome</keyword>
<dbReference type="Gene3D" id="2.60.40.10">
    <property type="entry name" value="Immunoglobulins"/>
    <property type="match status" value="1"/>
</dbReference>
<dbReference type="PROSITE" id="PS50835">
    <property type="entry name" value="IG_LIKE"/>
    <property type="match status" value="1"/>
</dbReference>
<dbReference type="InterPro" id="IPR003599">
    <property type="entry name" value="Ig_sub"/>
</dbReference>
<dbReference type="OMA" id="CQFALDC"/>
<dbReference type="InterPro" id="IPR007110">
    <property type="entry name" value="Ig-like_dom"/>
</dbReference>
<dbReference type="Ensembl" id="ENSSMRT00000007769.1">
    <property type="protein sequence ID" value="ENSSMRP00000006625.1"/>
    <property type="gene ID" value="ENSSMRG00000005381.1"/>
</dbReference>
<keyword evidence="1" id="KW-1133">Transmembrane helix</keyword>
<name>A0A8D0BCU9_SALMN</name>
<feature type="domain" description="Ig-like" evidence="2">
    <location>
        <begin position="75"/>
        <end position="159"/>
    </location>
</feature>
<dbReference type="PANTHER" id="PTHR37366:SF1">
    <property type="entry name" value="SPERM ACROSOME MEMBRANE-ASSOCIATED PROTEIN 6"/>
    <property type="match status" value="1"/>
</dbReference>
<evidence type="ECO:0000259" key="2">
    <source>
        <dbReference type="PROSITE" id="PS50835"/>
    </source>
</evidence>
<sequence>MEKLKDIFARSIFYLEEKGMAKAPYHLAVQEAVDRVKKEVTLLKTAPACIPPCGYQKEARQYQCSSCSMVDCQLPIDCPIQDMHKLEGETALLRCEVQFQIPSDCSYRWKFIRDARTRELYFFQDMNFGYNPSLLIRPTLGSHHGSYVCEIAQGNEVLARKFFFLNVTEKRLELEKELQEMFKAILHPAPALGPEPVAKPEEVVVEESLPSLQEILYEPDSLKKKSVIFLIVGIALSSMLVTLVAVTIYHWATGINS</sequence>
<proteinExistence type="predicted"/>
<dbReference type="InterPro" id="IPR034549">
    <property type="entry name" value="SPACA6"/>
</dbReference>
<accession>A0A8D0BCU9</accession>